<proteinExistence type="inferred from homology"/>
<evidence type="ECO:0000259" key="6">
    <source>
        <dbReference type="PROSITE" id="PS51012"/>
    </source>
</evidence>
<evidence type="ECO:0000256" key="4">
    <source>
        <dbReference type="ARBA" id="ARBA00023136"/>
    </source>
</evidence>
<dbReference type="AlphaFoldDB" id="A0A7V4JPI0"/>
<dbReference type="InterPro" id="IPR013525">
    <property type="entry name" value="ABC2_TM"/>
</dbReference>
<keyword evidence="4 5" id="KW-0472">Membrane</keyword>
<name>A0A7V4JPI0_9BACT</name>
<dbReference type="Pfam" id="PF01061">
    <property type="entry name" value="ABC2_membrane"/>
    <property type="match status" value="1"/>
</dbReference>
<feature type="transmembrane region" description="Helical" evidence="5">
    <location>
        <begin position="20"/>
        <end position="43"/>
    </location>
</feature>
<evidence type="ECO:0000313" key="7">
    <source>
        <dbReference type="EMBL" id="HGU15285.1"/>
    </source>
</evidence>
<gene>
    <name evidence="7" type="ORF">ENU91_01270</name>
</gene>
<keyword evidence="3 5" id="KW-1133">Transmembrane helix</keyword>
<comment type="caution">
    <text evidence="7">The sequence shown here is derived from an EMBL/GenBank/DDBJ whole genome shotgun (WGS) entry which is preliminary data.</text>
</comment>
<keyword evidence="5" id="KW-1003">Cell membrane</keyword>
<evidence type="ECO:0000256" key="1">
    <source>
        <dbReference type="ARBA" id="ARBA00004141"/>
    </source>
</evidence>
<dbReference type="PRINTS" id="PR00164">
    <property type="entry name" value="ABC2TRNSPORT"/>
</dbReference>
<dbReference type="PANTHER" id="PTHR43229:SF2">
    <property type="entry name" value="NODULATION PROTEIN J"/>
    <property type="match status" value="1"/>
</dbReference>
<evidence type="ECO:0000256" key="3">
    <source>
        <dbReference type="ARBA" id="ARBA00022989"/>
    </source>
</evidence>
<dbReference type="PROSITE" id="PS51012">
    <property type="entry name" value="ABC_TM2"/>
    <property type="match status" value="1"/>
</dbReference>
<protein>
    <recommendedName>
        <fullName evidence="5">Transport permease protein</fullName>
    </recommendedName>
</protein>
<evidence type="ECO:0000256" key="2">
    <source>
        <dbReference type="ARBA" id="ARBA00022692"/>
    </source>
</evidence>
<feature type="domain" description="ABC transmembrane type-2" evidence="6">
    <location>
        <begin position="21"/>
        <end position="242"/>
    </location>
</feature>
<feature type="transmembrane region" description="Helical" evidence="5">
    <location>
        <begin position="133"/>
        <end position="157"/>
    </location>
</feature>
<dbReference type="PANTHER" id="PTHR43229">
    <property type="entry name" value="NODULATION PROTEIN J"/>
    <property type="match status" value="1"/>
</dbReference>
<comment type="similarity">
    <text evidence="5">Belongs to the ABC-2 integral membrane protein family.</text>
</comment>
<keyword evidence="5" id="KW-0813">Transport</keyword>
<comment type="subcellular location">
    <subcellularLocation>
        <location evidence="5">Cell membrane</location>
        <topology evidence="5">Multi-pass membrane protein</topology>
    </subcellularLocation>
    <subcellularLocation>
        <location evidence="1">Membrane</location>
        <topology evidence="1">Multi-pass membrane protein</topology>
    </subcellularLocation>
</comment>
<dbReference type="InterPro" id="IPR051784">
    <property type="entry name" value="Nod_factor_ABC_transporter"/>
</dbReference>
<feature type="transmembrane region" description="Helical" evidence="5">
    <location>
        <begin position="97"/>
        <end position="127"/>
    </location>
</feature>
<accession>A0A7V4JPI0</accession>
<evidence type="ECO:0000256" key="5">
    <source>
        <dbReference type="RuleBase" id="RU361157"/>
    </source>
</evidence>
<dbReference type="PIRSF" id="PIRSF006648">
    <property type="entry name" value="DrrB"/>
    <property type="match status" value="1"/>
</dbReference>
<dbReference type="EMBL" id="DTEI01000027">
    <property type="protein sequence ID" value="HGU15285.1"/>
    <property type="molecule type" value="Genomic_DNA"/>
</dbReference>
<dbReference type="GO" id="GO:0140359">
    <property type="term" value="F:ABC-type transporter activity"/>
    <property type="evidence" value="ECO:0007669"/>
    <property type="project" value="InterPro"/>
</dbReference>
<feature type="transmembrane region" description="Helical" evidence="5">
    <location>
        <begin position="164"/>
        <end position="182"/>
    </location>
</feature>
<dbReference type="GO" id="GO:0043190">
    <property type="term" value="C:ATP-binding cassette (ABC) transporter complex"/>
    <property type="evidence" value="ECO:0007669"/>
    <property type="project" value="InterPro"/>
</dbReference>
<feature type="transmembrane region" description="Helical" evidence="5">
    <location>
        <begin position="55"/>
        <end position="76"/>
    </location>
</feature>
<dbReference type="InterPro" id="IPR047817">
    <property type="entry name" value="ABC2_TM_bact-type"/>
</dbReference>
<feature type="transmembrane region" description="Helical" evidence="5">
    <location>
        <begin position="220"/>
        <end position="239"/>
    </location>
</feature>
<organism evidence="7">
    <name type="scientific">Thermodesulfobacterium geofontis</name>
    <dbReference type="NCBI Taxonomy" id="1295609"/>
    <lineage>
        <taxon>Bacteria</taxon>
        <taxon>Pseudomonadati</taxon>
        <taxon>Thermodesulfobacteriota</taxon>
        <taxon>Thermodesulfobacteria</taxon>
        <taxon>Thermodesulfobacteriales</taxon>
        <taxon>Thermodesulfobacteriaceae</taxon>
        <taxon>Thermodesulfobacterium</taxon>
    </lineage>
</organism>
<keyword evidence="2 5" id="KW-0812">Transmembrane</keyword>
<dbReference type="InterPro" id="IPR000412">
    <property type="entry name" value="ABC_2_transport"/>
</dbReference>
<sequence>MKGFLAVYLRELLLFKKRIFRILLSFSINPLLYLFAFGIGLGKNIVIDEKSYLEFLIPGLISATSMMQAFAINVEINISRFYLKIFEEFQASPISHFGYALGEILSGVTRAFLATFIILAISFLAGVKFYLNFYFFLAIFLNAFVFASLGLTSAMLIKSHADQALVTNFIITPMMFLGGTFFPTENLPSFIKPFIEILPLTITSHTLRSIALYNSFKNSYLIILFLIAVISFIIALYSVKGSKD</sequence>
<reference evidence="7" key="1">
    <citation type="journal article" date="2020" name="mSystems">
        <title>Genome- and Community-Level Interaction Insights into Carbon Utilization and Element Cycling Functions of Hydrothermarchaeota in Hydrothermal Sediment.</title>
        <authorList>
            <person name="Zhou Z."/>
            <person name="Liu Y."/>
            <person name="Xu W."/>
            <person name="Pan J."/>
            <person name="Luo Z.H."/>
            <person name="Li M."/>
        </authorList>
    </citation>
    <scope>NUCLEOTIDE SEQUENCE [LARGE SCALE GENOMIC DNA]</scope>
    <source>
        <strain evidence="7">SpSt-711</strain>
    </source>
</reference>